<dbReference type="OrthoDB" id="693822at2759"/>
<keyword evidence="3" id="KW-1185">Reference proteome</keyword>
<feature type="region of interest" description="Disordered" evidence="1">
    <location>
        <begin position="184"/>
        <end position="212"/>
    </location>
</feature>
<organism evidence="2 3">
    <name type="scientific">Carya illinoinensis</name>
    <name type="common">Pecan</name>
    <dbReference type="NCBI Taxonomy" id="32201"/>
    <lineage>
        <taxon>Eukaryota</taxon>
        <taxon>Viridiplantae</taxon>
        <taxon>Streptophyta</taxon>
        <taxon>Embryophyta</taxon>
        <taxon>Tracheophyta</taxon>
        <taxon>Spermatophyta</taxon>
        <taxon>Magnoliopsida</taxon>
        <taxon>eudicotyledons</taxon>
        <taxon>Gunneridae</taxon>
        <taxon>Pentapetalae</taxon>
        <taxon>rosids</taxon>
        <taxon>fabids</taxon>
        <taxon>Fagales</taxon>
        <taxon>Juglandaceae</taxon>
        <taxon>Carya</taxon>
    </lineage>
</organism>
<evidence type="ECO:0000313" key="2">
    <source>
        <dbReference type="EMBL" id="KAG6632291.1"/>
    </source>
</evidence>
<dbReference type="EMBL" id="CM031821">
    <property type="protein sequence ID" value="KAG6632291.1"/>
    <property type="molecule type" value="Genomic_DNA"/>
</dbReference>
<dbReference type="Pfam" id="PF07816">
    <property type="entry name" value="DUF1645"/>
    <property type="match status" value="1"/>
</dbReference>
<gene>
    <name evidence="2" type="ORF">CIPAW_13G148700</name>
</gene>
<dbReference type="PANTHER" id="PTHR33095:SF47">
    <property type="entry name" value="AR781"/>
    <property type="match status" value="1"/>
</dbReference>
<feature type="compositionally biased region" description="Polar residues" evidence="1">
    <location>
        <begin position="277"/>
        <end position="289"/>
    </location>
</feature>
<comment type="caution">
    <text evidence="2">The sequence shown here is derived from an EMBL/GenBank/DDBJ whole genome shotgun (WGS) entry which is preliminary data.</text>
</comment>
<dbReference type="InterPro" id="IPR012442">
    <property type="entry name" value="DUF1645_plant"/>
</dbReference>
<accession>A0A8T1NRK5</accession>
<dbReference type="Proteomes" id="UP000811609">
    <property type="component" value="Chromosome 13"/>
</dbReference>
<reference evidence="2" key="1">
    <citation type="submission" date="2020-12" db="EMBL/GenBank/DDBJ databases">
        <title>WGS assembly of Carya illinoinensis cv. Pawnee.</title>
        <authorList>
            <person name="Platts A."/>
            <person name="Shu S."/>
            <person name="Wright S."/>
            <person name="Barry K."/>
            <person name="Edger P."/>
            <person name="Pires J.C."/>
            <person name="Schmutz J."/>
        </authorList>
    </citation>
    <scope>NUCLEOTIDE SEQUENCE</scope>
    <source>
        <tissue evidence="2">Leaf</tissue>
    </source>
</reference>
<evidence type="ECO:0000256" key="1">
    <source>
        <dbReference type="SAM" id="MobiDB-lite"/>
    </source>
</evidence>
<sequence>MENPNGFYYVSAPTSPSRWNLQENMEFYSVPTSPTRGVSSNALFGFETEPPSPRTYEDANSTLDDFEFETSCRFDPKDMIVIRDLEKSMFDRPEQQKQQFKKRGDSFPSANMAFADELFCNGKVLPLTPPLKLPPCLQNGSKSGNYSSTFSSSPSSVLRLPFSPRRMWNDDFDPFTVALDNVREEKRGKAQGKNYRRTRSLSPFRPSRPQIRSSDLAEDLDNQNDNYWDHPIAVDESSPTNGLQVKQVEGSPIKLAEPKGLSFARKVRLVKIGNELPSKTNSATSSGSDSVEAGETAKRLESGVGSSSTRESKRQKIKNFLFRSASMSKASEGKKREQNAAAFWKLPFLRKLSFKPGGSDLDNAGDKTLAKVPKMALMPYKPKLLMCMGFGAN</sequence>
<proteinExistence type="predicted"/>
<dbReference type="PANTHER" id="PTHR33095">
    <property type="entry name" value="OS07G0619500 PROTEIN"/>
    <property type="match status" value="1"/>
</dbReference>
<protein>
    <submittedName>
        <fullName evidence="2">Uncharacterized protein</fullName>
    </submittedName>
</protein>
<dbReference type="AlphaFoldDB" id="A0A8T1NRK5"/>
<evidence type="ECO:0000313" key="3">
    <source>
        <dbReference type="Proteomes" id="UP000811609"/>
    </source>
</evidence>
<name>A0A8T1NRK5_CARIL</name>
<feature type="region of interest" description="Disordered" evidence="1">
    <location>
        <begin position="277"/>
        <end position="312"/>
    </location>
</feature>